<dbReference type="PANTHER" id="PTHR10724:SF7">
    <property type="entry name" value="SMALL RIBOSOMAL SUBUNIT PROTEIN BS1C"/>
    <property type="match status" value="1"/>
</dbReference>
<feature type="domain" description="S1 motif" evidence="4">
    <location>
        <begin position="23"/>
        <end position="93"/>
    </location>
</feature>
<reference evidence="5" key="1">
    <citation type="journal article" date="2017" name="J. Phycol.">
        <title>Analysis of chloroplast genomes and a supermatrix inform reclassification of the Rhodomelaceae (Rhodophyta).</title>
        <authorList>
            <person name="Diaz-Tapia P."/>
            <person name="Maggs C.A."/>
            <person name="West J.A."/>
            <person name="Verbruggen H."/>
        </authorList>
    </citation>
    <scope>NUCLEOTIDE SEQUENCE</scope>
    <source>
        <strain evidence="5">JW3897</strain>
    </source>
</reference>
<sequence length="263" mass="30950">MYGKKTNSFAEILKKYNYNPHAGDIVAGTIIHQEYSGFLVNIGNKIAGYLPTEEITLFNYRKKKKNYSLIKTTREFFLIEQNNNLKKSILSIKRIDYIRSWKRIKQFYLEDIIFYLYIQHINKGGFITYLEGIQSFIPKSQIYLKPENKQDYSNKKKNIQCKLLISNEQKNQLILSNKSAILSLALHKFKLGEILYGKILYIKPYGLFINIYGVIALLHISEISYKYINNINFFFKIGKLIKVKIIHIDTKQGRLSVSKRYMN</sequence>
<keyword evidence="2 5" id="KW-0689">Ribosomal protein</keyword>
<dbReference type="GeneID" id="33355330"/>
<geneLocation type="chloroplast" evidence="5"/>
<dbReference type="GO" id="GO:0003735">
    <property type="term" value="F:structural constituent of ribosome"/>
    <property type="evidence" value="ECO:0007669"/>
    <property type="project" value="TreeGrafter"/>
</dbReference>
<feature type="domain" description="S1 motif" evidence="4">
    <location>
        <begin position="192"/>
        <end position="260"/>
    </location>
</feature>
<name>A0A1Z1M8F5_9FLOR</name>
<dbReference type="GO" id="GO:0003729">
    <property type="term" value="F:mRNA binding"/>
    <property type="evidence" value="ECO:0007669"/>
    <property type="project" value="TreeGrafter"/>
</dbReference>
<dbReference type="GO" id="GO:0006412">
    <property type="term" value="P:translation"/>
    <property type="evidence" value="ECO:0007669"/>
    <property type="project" value="TreeGrafter"/>
</dbReference>
<gene>
    <name evidence="5" type="primary">rps1</name>
</gene>
<keyword evidence="3" id="KW-0687">Ribonucleoprotein</keyword>
<dbReference type="EMBL" id="MF101421">
    <property type="protein sequence ID" value="ARW62173.1"/>
    <property type="molecule type" value="Genomic_DNA"/>
</dbReference>
<proteinExistence type="inferred from homology"/>
<dbReference type="SUPFAM" id="SSF50249">
    <property type="entry name" value="Nucleic acid-binding proteins"/>
    <property type="match status" value="2"/>
</dbReference>
<dbReference type="Gene3D" id="2.40.50.140">
    <property type="entry name" value="Nucleic acid-binding proteins"/>
    <property type="match status" value="2"/>
</dbReference>
<dbReference type="PANTHER" id="PTHR10724">
    <property type="entry name" value="30S RIBOSOMAL PROTEIN S1"/>
    <property type="match status" value="1"/>
</dbReference>
<dbReference type="InterPro" id="IPR003029">
    <property type="entry name" value="S1_domain"/>
</dbReference>
<evidence type="ECO:0000259" key="4">
    <source>
        <dbReference type="PROSITE" id="PS50126"/>
    </source>
</evidence>
<accession>A0A1Z1M8F5</accession>
<evidence type="ECO:0000256" key="1">
    <source>
        <dbReference type="ARBA" id="ARBA00006767"/>
    </source>
</evidence>
<dbReference type="PROSITE" id="PS50126">
    <property type="entry name" value="S1"/>
    <property type="match status" value="2"/>
</dbReference>
<dbReference type="GO" id="GO:1990904">
    <property type="term" value="C:ribonucleoprotein complex"/>
    <property type="evidence" value="ECO:0007669"/>
    <property type="project" value="UniProtKB-KW"/>
</dbReference>
<keyword evidence="5" id="KW-0934">Plastid</keyword>
<dbReference type="GO" id="GO:0005840">
    <property type="term" value="C:ribosome"/>
    <property type="evidence" value="ECO:0007669"/>
    <property type="project" value="UniProtKB-KW"/>
</dbReference>
<evidence type="ECO:0000256" key="2">
    <source>
        <dbReference type="ARBA" id="ARBA00022980"/>
    </source>
</evidence>
<dbReference type="RefSeq" id="YP_009393611.1">
    <property type="nucleotide sequence ID" value="NC_035268.1"/>
</dbReference>
<dbReference type="SMART" id="SM00316">
    <property type="entry name" value="S1"/>
    <property type="match status" value="3"/>
</dbReference>
<comment type="similarity">
    <text evidence="1">Belongs to the bacterial ribosomal protein bS1 family.</text>
</comment>
<organism evidence="5">
    <name type="scientific">Bostrychia simpliciuscula</name>
    <dbReference type="NCBI Taxonomy" id="324754"/>
    <lineage>
        <taxon>Eukaryota</taxon>
        <taxon>Rhodophyta</taxon>
        <taxon>Florideophyceae</taxon>
        <taxon>Rhodymeniophycidae</taxon>
        <taxon>Ceramiales</taxon>
        <taxon>Rhodomelaceae</taxon>
        <taxon>Bostrychia</taxon>
    </lineage>
</organism>
<dbReference type="InterPro" id="IPR050437">
    <property type="entry name" value="Ribos_protein_bS1-like"/>
</dbReference>
<dbReference type="PRINTS" id="PR00681">
    <property type="entry name" value="RIBOSOMALS1"/>
</dbReference>
<keyword evidence="5" id="KW-0150">Chloroplast</keyword>
<evidence type="ECO:0000256" key="3">
    <source>
        <dbReference type="ARBA" id="ARBA00023274"/>
    </source>
</evidence>
<dbReference type="InterPro" id="IPR035104">
    <property type="entry name" value="Ribosomal_protein_S1-like"/>
</dbReference>
<dbReference type="InterPro" id="IPR012340">
    <property type="entry name" value="NA-bd_OB-fold"/>
</dbReference>
<evidence type="ECO:0000313" key="5">
    <source>
        <dbReference type="EMBL" id="ARW62173.1"/>
    </source>
</evidence>
<protein>
    <submittedName>
        <fullName evidence="5">Ribosomal protein S1</fullName>
    </submittedName>
</protein>
<dbReference type="AlphaFoldDB" id="A0A1Z1M8F5"/>
<dbReference type="Pfam" id="PF00575">
    <property type="entry name" value="S1"/>
    <property type="match status" value="1"/>
</dbReference>